<protein>
    <submittedName>
        <fullName evidence="2">Uncharacterized protein</fullName>
    </submittedName>
</protein>
<reference evidence="3" key="1">
    <citation type="submission" date="2016-01" db="EMBL/GenBank/DDBJ databases">
        <title>Isolation and Characterization of Enterobacteria phage CBB.</title>
        <authorList>
            <person name="Buttimer C.T.H."/>
            <person name="Hendrix H."/>
            <person name="Alexandre H."/>
            <person name="O'Mahony J."/>
            <person name="Lavigne R."/>
            <person name="Coffey A."/>
        </authorList>
    </citation>
    <scope>NUCLEOTIDE SEQUENCE [LARGE SCALE GENOMIC DNA]</scope>
</reference>
<dbReference type="EMBL" id="KU574722">
    <property type="protein sequence ID" value="AMM44118.1"/>
    <property type="molecule type" value="Genomic_DNA"/>
</dbReference>
<dbReference type="EMBL" id="KU574722">
    <property type="protein sequence ID" value="AMM43567.1"/>
    <property type="molecule type" value="Genomic_DNA"/>
</dbReference>
<dbReference type="Proteomes" id="UP000223891">
    <property type="component" value="Segment"/>
</dbReference>
<sequence length="62" mass="7000">MPPGTLKKESERMKKYLTARIESVECSISKGGKVRRMVGSGSRAIKYCYSDKPEVLSQRYKG</sequence>
<organism evidence="2 3">
    <name type="scientific">Pectobacterium phage vB_PcaM_CBB</name>
    <dbReference type="NCBI Taxonomy" id="2772511"/>
    <lineage>
        <taxon>Viruses</taxon>
        <taxon>Duplodnaviria</taxon>
        <taxon>Heunggongvirae</taxon>
        <taxon>Uroviricota</taxon>
        <taxon>Caudoviricetes</taxon>
        <taxon>Mimasvirus</taxon>
        <taxon>Mimasvirus CBB</taxon>
    </lineage>
</organism>
<evidence type="ECO:0000313" key="1">
    <source>
        <dbReference type="EMBL" id="AMM43567.1"/>
    </source>
</evidence>
<gene>
    <name evidence="1" type="ORF">CBB_2</name>
    <name evidence="2" type="ORF">CBB_555</name>
</gene>
<proteinExistence type="predicted"/>
<name>A0A1L2CVS4_9CAUD</name>
<evidence type="ECO:0000313" key="2">
    <source>
        <dbReference type="EMBL" id="AMM44118.1"/>
    </source>
</evidence>
<keyword evidence="3" id="KW-1185">Reference proteome</keyword>
<reference evidence="2" key="3">
    <citation type="journal article" date="2017" name="Front. Microbiol.">
        <title>Things Are Getting Hairy: Enterobacteria Bacteriophage vB_PcaM_CBB.</title>
        <authorList>
            <person name="Buttimer C."/>
            <person name="Hendrix H."/>
            <person name="Oliveira H."/>
            <person name="Casey A."/>
            <person name="Neve H."/>
            <person name="McAuliffe O."/>
            <person name="Ross R.P."/>
            <person name="Hill C."/>
            <person name="Noben J.P."/>
            <person name="O'Mahony J."/>
            <person name="Lavigne R."/>
            <person name="Coffey A."/>
        </authorList>
    </citation>
    <scope>NUCLEOTIDE SEQUENCE</scope>
</reference>
<accession>A0A1L2CVS4</accession>
<reference evidence="2" key="2">
    <citation type="submission" date="2016-01" db="EMBL/GenBank/DDBJ databases">
        <authorList>
            <person name="Oliw E.H."/>
        </authorList>
    </citation>
    <scope>NUCLEOTIDE SEQUENCE</scope>
</reference>
<evidence type="ECO:0000313" key="3">
    <source>
        <dbReference type="Proteomes" id="UP000223891"/>
    </source>
</evidence>